<name>A0AAV3YAI6_9GAST</name>
<feature type="domain" description="Integrase p58-like C-terminal" evidence="2">
    <location>
        <begin position="219"/>
        <end position="249"/>
    </location>
</feature>
<dbReference type="PANTHER" id="PTHR37984:SF15">
    <property type="entry name" value="INTEGRASE CATALYTIC DOMAIN-CONTAINING PROTEIN"/>
    <property type="match status" value="1"/>
</dbReference>
<organism evidence="3 4">
    <name type="scientific">Plakobranchus ocellatus</name>
    <dbReference type="NCBI Taxonomy" id="259542"/>
    <lineage>
        <taxon>Eukaryota</taxon>
        <taxon>Metazoa</taxon>
        <taxon>Spiralia</taxon>
        <taxon>Lophotrochozoa</taxon>
        <taxon>Mollusca</taxon>
        <taxon>Gastropoda</taxon>
        <taxon>Heterobranchia</taxon>
        <taxon>Euthyneura</taxon>
        <taxon>Panpulmonata</taxon>
        <taxon>Sacoglossa</taxon>
        <taxon>Placobranchoidea</taxon>
        <taxon>Plakobranchidae</taxon>
        <taxon>Plakobranchus</taxon>
    </lineage>
</organism>
<dbReference type="InterPro" id="IPR043502">
    <property type="entry name" value="DNA/RNA_pol_sf"/>
</dbReference>
<dbReference type="Gene3D" id="3.10.10.10">
    <property type="entry name" value="HIV Type 1 Reverse Transcriptase, subunit A, domain 1"/>
    <property type="match status" value="1"/>
</dbReference>
<dbReference type="InterPro" id="IPR054465">
    <property type="entry name" value="Integrase_p58-like_C"/>
</dbReference>
<accession>A0AAV3YAI6</accession>
<dbReference type="PANTHER" id="PTHR37984">
    <property type="entry name" value="PROTEIN CBG26694"/>
    <property type="match status" value="1"/>
</dbReference>
<dbReference type="InterPro" id="IPR050951">
    <property type="entry name" value="Retrovirus_Pol_polyprotein"/>
</dbReference>
<dbReference type="EMBL" id="BLXT01000792">
    <property type="protein sequence ID" value="GFN80059.1"/>
    <property type="molecule type" value="Genomic_DNA"/>
</dbReference>
<dbReference type="Pfam" id="PF22938">
    <property type="entry name" value="Integrase_p58_C"/>
    <property type="match status" value="1"/>
</dbReference>
<evidence type="ECO:0000313" key="4">
    <source>
        <dbReference type="Proteomes" id="UP000735302"/>
    </source>
</evidence>
<dbReference type="InterPro" id="IPR041588">
    <property type="entry name" value="Integrase_H2C2"/>
</dbReference>
<proteinExistence type="predicted"/>
<dbReference type="Proteomes" id="UP000735302">
    <property type="component" value="Unassembled WGS sequence"/>
</dbReference>
<reference evidence="3 4" key="1">
    <citation type="journal article" date="2021" name="Elife">
        <title>Chloroplast acquisition without the gene transfer in kleptoplastic sea slugs, Plakobranchus ocellatus.</title>
        <authorList>
            <person name="Maeda T."/>
            <person name="Takahashi S."/>
            <person name="Yoshida T."/>
            <person name="Shimamura S."/>
            <person name="Takaki Y."/>
            <person name="Nagai Y."/>
            <person name="Toyoda A."/>
            <person name="Suzuki Y."/>
            <person name="Arimoto A."/>
            <person name="Ishii H."/>
            <person name="Satoh N."/>
            <person name="Nishiyama T."/>
            <person name="Hasebe M."/>
            <person name="Maruyama T."/>
            <person name="Minagawa J."/>
            <person name="Obokata J."/>
            <person name="Shigenobu S."/>
        </authorList>
    </citation>
    <scope>NUCLEOTIDE SEQUENCE [LARGE SCALE GENOMIC DNA]</scope>
</reference>
<dbReference type="Gene3D" id="1.10.340.70">
    <property type="match status" value="1"/>
</dbReference>
<dbReference type="SUPFAM" id="SSF56672">
    <property type="entry name" value="DNA/RNA polymerases"/>
    <property type="match status" value="1"/>
</dbReference>
<feature type="domain" description="Integrase zinc-binding" evidence="1">
    <location>
        <begin position="79"/>
        <end position="135"/>
    </location>
</feature>
<keyword evidence="4" id="KW-1185">Reference proteome</keyword>
<protein>
    <submittedName>
        <fullName evidence="3">Gypsy retrotransposon integrase-like protein 1</fullName>
    </submittedName>
</protein>
<dbReference type="FunFam" id="1.10.340.70:FF:000001">
    <property type="entry name" value="Retrovirus-related Pol polyprotein from transposon gypsy-like Protein"/>
    <property type="match status" value="1"/>
</dbReference>
<gene>
    <name evidence="3" type="ORF">PoB_000656500</name>
</gene>
<evidence type="ECO:0000313" key="3">
    <source>
        <dbReference type="EMBL" id="GFN80059.1"/>
    </source>
</evidence>
<dbReference type="AlphaFoldDB" id="A0AAV3YAI6"/>
<evidence type="ECO:0000259" key="2">
    <source>
        <dbReference type="Pfam" id="PF22938"/>
    </source>
</evidence>
<evidence type="ECO:0000259" key="1">
    <source>
        <dbReference type="Pfam" id="PF17921"/>
    </source>
</evidence>
<dbReference type="Pfam" id="PF17921">
    <property type="entry name" value="Integrase_H2C2"/>
    <property type="match status" value="1"/>
</dbReference>
<comment type="caution">
    <text evidence="3">The sequence shown here is derived from an EMBL/GenBank/DDBJ whole genome shotgun (WGS) entry which is preliminary data.</text>
</comment>
<sequence>MASRGEPKPLKVKSVPLGTTTEELKVLQREDLSLKLCFQDAETGKQKAFKFSSACYFVKDGLLYRKYKRGSQIQNQLVIPSPLVLSALKLAHDVPVARHMGVARTKERILKSFYWPSVHQDVKMYCQSCRVCQMTLAKGRTPKAPIQPIPVVSDPFHKVAIDLRLSTAWDLATSSAEAATARTRGYKNNNSCLRTFEIGDKVLLLLPTNNCKLLLTWRGPFSVTRKISDVDYEIEIDGTRKTFHINMLQKFHERPQHLCDEGERSTHSICTSVVDMKDYTSPSDCEPTSEEATIELPALTQTQSYKDVDVSAELTDAERQDVENLLSSFSDVLTDLPGCTNLIEHRITLTTNKIVCLKPYKLPFKSREIVEKEVLRLGVIEPSTSAYSSPIVLVNKPDGTVRFCIDFRRLNSITIKDSQSGFPNWTSPKAFGKFH</sequence>